<evidence type="ECO:0000313" key="2">
    <source>
        <dbReference type="EMBL" id="KAE9522132.1"/>
    </source>
</evidence>
<dbReference type="EMBL" id="VYZN01001599">
    <property type="protein sequence ID" value="KAE9522132.1"/>
    <property type="molecule type" value="Genomic_DNA"/>
</dbReference>
<protein>
    <recommendedName>
        <fullName evidence="1">DUF7869 domain-containing protein</fullName>
    </recommendedName>
</protein>
<dbReference type="OrthoDB" id="6602382at2759"/>
<comment type="caution">
    <text evidence="2">The sequence shown here is derived from an EMBL/GenBank/DDBJ whole genome shotgun (WGS) entry which is preliminary data.</text>
</comment>
<gene>
    <name evidence="2" type="ORF">AGLY_017476</name>
</gene>
<dbReference type="Proteomes" id="UP000475862">
    <property type="component" value="Unassembled WGS sequence"/>
</dbReference>
<evidence type="ECO:0000259" key="1">
    <source>
        <dbReference type="Pfam" id="PF25273"/>
    </source>
</evidence>
<dbReference type="PANTHER" id="PTHR34415">
    <property type="entry name" value="INTEGRASE CATALYTIC DOMAIN-CONTAINING PROTEIN"/>
    <property type="match status" value="1"/>
</dbReference>
<dbReference type="AlphaFoldDB" id="A0A6G0SV39"/>
<dbReference type="PANTHER" id="PTHR34415:SF1">
    <property type="entry name" value="INTEGRASE CATALYTIC DOMAIN-CONTAINING PROTEIN"/>
    <property type="match status" value="1"/>
</dbReference>
<organism evidence="2 3">
    <name type="scientific">Aphis glycines</name>
    <name type="common">Soybean aphid</name>
    <dbReference type="NCBI Taxonomy" id="307491"/>
    <lineage>
        <taxon>Eukaryota</taxon>
        <taxon>Metazoa</taxon>
        <taxon>Ecdysozoa</taxon>
        <taxon>Arthropoda</taxon>
        <taxon>Hexapoda</taxon>
        <taxon>Insecta</taxon>
        <taxon>Pterygota</taxon>
        <taxon>Neoptera</taxon>
        <taxon>Paraneoptera</taxon>
        <taxon>Hemiptera</taxon>
        <taxon>Sternorrhyncha</taxon>
        <taxon>Aphidomorpha</taxon>
        <taxon>Aphidoidea</taxon>
        <taxon>Aphididae</taxon>
        <taxon>Aphidini</taxon>
        <taxon>Aphis</taxon>
        <taxon>Aphis</taxon>
    </lineage>
</organism>
<name>A0A6G0SV39_APHGL</name>
<evidence type="ECO:0000313" key="3">
    <source>
        <dbReference type="Proteomes" id="UP000475862"/>
    </source>
</evidence>
<proteinExistence type="predicted"/>
<reference evidence="2 3" key="1">
    <citation type="submission" date="2019-08" db="EMBL/GenBank/DDBJ databases">
        <title>The genome of the soybean aphid Biotype 1, its phylome, world population structure and adaptation to the North American continent.</title>
        <authorList>
            <person name="Giordano R."/>
            <person name="Donthu R.K."/>
            <person name="Hernandez A.G."/>
            <person name="Wright C.L."/>
            <person name="Zimin A.V."/>
        </authorList>
    </citation>
    <scope>NUCLEOTIDE SEQUENCE [LARGE SCALE GENOMIC DNA]</scope>
    <source>
        <tissue evidence="2">Whole aphids</tissue>
    </source>
</reference>
<feature type="domain" description="DUF7869" evidence="1">
    <location>
        <begin position="49"/>
        <end position="212"/>
    </location>
</feature>
<keyword evidence="3" id="KW-1185">Reference proteome</keyword>
<dbReference type="InterPro" id="IPR057191">
    <property type="entry name" value="DUF7869"/>
</dbReference>
<accession>A0A6G0SV39</accession>
<dbReference type="Pfam" id="PF25273">
    <property type="entry name" value="DUF7869"/>
    <property type="match status" value="1"/>
</dbReference>
<sequence length="417" mass="49182">MHETKSDTIYMMQNQPLPKLSVTEVFYSRQVWLYNLTFVITSAERQTIDNCFLYTWLESNSGRGPNEITSILIEFLTELENRLSSLENPPTNLNLFSDSCSAQNKNQYVMAALLHYVNYKTIHFKEIKHYFPVHGHSYMPPDQVFGRIEKSLRNKEVIVSPNTYYEHLKKFTTVNIYDSNFKFFNYKIIVKDLIKTNFFKTTQQKVFSYKSGMKTVGLNDVPELQRLNHVSIKKQDDVRKLMKCFTIPNEAEQFYTNIFKETTTVDDVNDNIEYNEDDYVLECHPSIVDFNQNLQMVVTLVLLINYQIYKKNDKNELPSAVYDDMNKIKLINELSSLSKINEYMFIFKSWQCIEDRNITGKTLIKDITNMYRNVQNPLFAISDKLDNQLRDPIQFNNCNLKNIDLDFKNEKCNIMTL</sequence>